<keyword evidence="3" id="KW-1185">Reference proteome</keyword>
<reference evidence="2 3" key="3">
    <citation type="journal article" date="2017" name="Mol. Plant Pathol.">
        <title>A gapless genome sequence of the fungus Botrytis cinerea.</title>
        <authorList>
            <person name="Van Kan J.A."/>
            <person name="Stassen J.H."/>
            <person name="Mosbach A."/>
            <person name="Van Der Lee T.A."/>
            <person name="Faino L."/>
            <person name="Farmer A.D."/>
            <person name="Papasotiriou D.G."/>
            <person name="Zhou S."/>
            <person name="Seidl M.F."/>
            <person name="Cottam E."/>
            <person name="Edel D."/>
            <person name="Hahn M."/>
            <person name="Schwartz D.C."/>
            <person name="Dietrich R.A."/>
            <person name="Widdison S."/>
            <person name="Scalliet G."/>
        </authorList>
    </citation>
    <scope>NUCLEOTIDE SEQUENCE [LARGE SCALE GENOMIC DNA]</scope>
    <source>
        <strain evidence="2 3">B05.10</strain>
    </source>
</reference>
<dbReference type="RefSeq" id="XP_024553898.1">
    <property type="nucleotide sequence ID" value="XM_024698082.1"/>
</dbReference>
<name>A0A384K705_BOTFB</name>
<evidence type="ECO:0000313" key="3">
    <source>
        <dbReference type="Proteomes" id="UP000001798"/>
    </source>
</evidence>
<proteinExistence type="predicted"/>
<evidence type="ECO:0000256" key="1">
    <source>
        <dbReference type="SAM" id="Phobius"/>
    </source>
</evidence>
<dbReference type="EMBL" id="CP009820">
    <property type="protein sequence ID" value="ATZ58605.1"/>
    <property type="molecule type" value="Genomic_DNA"/>
</dbReference>
<keyword evidence="1" id="KW-0812">Transmembrane</keyword>
<organism evidence="2 3">
    <name type="scientific">Botryotinia fuckeliana (strain B05.10)</name>
    <name type="common">Noble rot fungus</name>
    <name type="synonym">Botrytis cinerea</name>
    <dbReference type="NCBI Taxonomy" id="332648"/>
    <lineage>
        <taxon>Eukaryota</taxon>
        <taxon>Fungi</taxon>
        <taxon>Dikarya</taxon>
        <taxon>Ascomycota</taxon>
        <taxon>Pezizomycotina</taxon>
        <taxon>Leotiomycetes</taxon>
        <taxon>Helotiales</taxon>
        <taxon>Sclerotiniaceae</taxon>
        <taxon>Botrytis</taxon>
    </lineage>
</organism>
<reference evidence="2 3" key="1">
    <citation type="journal article" date="2011" name="PLoS Genet.">
        <title>Genomic analysis of the necrotrophic fungal pathogens Sclerotinia sclerotiorum and Botrytis cinerea.</title>
        <authorList>
            <person name="Amselem J."/>
            <person name="Cuomo C.A."/>
            <person name="van Kan J.A."/>
            <person name="Viaud M."/>
            <person name="Benito E.P."/>
            <person name="Couloux A."/>
            <person name="Coutinho P.M."/>
            <person name="de Vries R.P."/>
            <person name="Dyer P.S."/>
            <person name="Fillinger S."/>
            <person name="Fournier E."/>
            <person name="Gout L."/>
            <person name="Hahn M."/>
            <person name="Kohn L."/>
            <person name="Lapalu N."/>
            <person name="Plummer K.M."/>
            <person name="Pradier J.M."/>
            <person name="Quevillon E."/>
            <person name="Sharon A."/>
            <person name="Simon A."/>
            <person name="ten Have A."/>
            <person name="Tudzynski B."/>
            <person name="Tudzynski P."/>
            <person name="Wincker P."/>
            <person name="Andrew M."/>
            <person name="Anthouard V."/>
            <person name="Beever R.E."/>
            <person name="Beffa R."/>
            <person name="Benoit I."/>
            <person name="Bouzid O."/>
            <person name="Brault B."/>
            <person name="Chen Z."/>
            <person name="Choquer M."/>
            <person name="Collemare J."/>
            <person name="Cotton P."/>
            <person name="Danchin E.G."/>
            <person name="Da Silva C."/>
            <person name="Gautier A."/>
            <person name="Giraud C."/>
            <person name="Giraud T."/>
            <person name="Gonzalez C."/>
            <person name="Grossetete S."/>
            <person name="Guldener U."/>
            <person name="Henrissat B."/>
            <person name="Howlett B.J."/>
            <person name="Kodira C."/>
            <person name="Kretschmer M."/>
            <person name="Lappartient A."/>
            <person name="Leroch M."/>
            <person name="Levis C."/>
            <person name="Mauceli E."/>
            <person name="Neuveglise C."/>
            <person name="Oeser B."/>
            <person name="Pearson M."/>
            <person name="Poulain J."/>
            <person name="Poussereau N."/>
            <person name="Quesneville H."/>
            <person name="Rascle C."/>
            <person name="Schumacher J."/>
            <person name="Segurens B."/>
            <person name="Sexton A."/>
            <person name="Silva E."/>
            <person name="Sirven C."/>
            <person name="Soanes D.M."/>
            <person name="Talbot N.J."/>
            <person name="Templeton M."/>
            <person name="Yandava C."/>
            <person name="Yarden O."/>
            <person name="Zeng Q."/>
            <person name="Rollins J.A."/>
            <person name="Lebrun M.H."/>
            <person name="Dickman M."/>
        </authorList>
    </citation>
    <scope>NUCLEOTIDE SEQUENCE [LARGE SCALE GENOMIC DNA]</scope>
    <source>
        <strain evidence="2 3">B05.10</strain>
    </source>
</reference>
<keyword evidence="1" id="KW-0472">Membrane</keyword>
<sequence>MSPRPPTCLHPLIARLPPQVRLLPYPAVRIISILVFINIIIWVAVAIVLRSHPLLSSSAVLSYTFGLRHAL</sequence>
<accession>A0A384K705</accession>
<dbReference type="AlphaFoldDB" id="A0A384K705"/>
<keyword evidence="1" id="KW-1133">Transmembrane helix</keyword>
<dbReference type="Proteomes" id="UP000001798">
    <property type="component" value="Chromosome 16"/>
</dbReference>
<dbReference type="VEuPathDB" id="FungiDB:Bcin16g03370"/>
<dbReference type="OrthoDB" id="5197598at2759"/>
<feature type="transmembrane region" description="Helical" evidence="1">
    <location>
        <begin position="27"/>
        <end position="49"/>
    </location>
</feature>
<evidence type="ECO:0000313" key="2">
    <source>
        <dbReference type="EMBL" id="ATZ58605.1"/>
    </source>
</evidence>
<gene>
    <name evidence="2" type="ORF">BCIN_16g03370</name>
</gene>
<dbReference type="GeneID" id="5432438"/>
<reference evidence="2 3" key="2">
    <citation type="journal article" date="2012" name="Eukaryot. Cell">
        <title>Genome update of Botrytis cinerea strains B05.10 and T4.</title>
        <authorList>
            <person name="Staats M."/>
            <person name="van Kan J.A."/>
        </authorList>
    </citation>
    <scope>NUCLEOTIDE SEQUENCE [LARGE SCALE GENOMIC DNA]</scope>
    <source>
        <strain evidence="2 3">B05.10</strain>
    </source>
</reference>
<protein>
    <submittedName>
        <fullName evidence="2">Uncharacterized protein</fullName>
    </submittedName>
</protein>